<evidence type="ECO:0000256" key="4">
    <source>
        <dbReference type="ARBA" id="ARBA00022502"/>
    </source>
</evidence>
<sequence>MYGLKLFGVLFLIFILTLTGTLVFLKGFLLSRTVVEKFSECNVNFAFKIDDHGQHGLEGCWMHSRYKRAIVIIIDALKYDFMTYNVSLEGKDNVPPYKNRLKILYELERSKPLNTLKFKFIADPPTTTLQRLKGLTTGSLPTFVDAGANFQSTEINEDNIIDHMVRQNKKINFFGDDTWMSLFPNRFHKHFGFPSFDVKDLHTVDNGIISHIYYELQELDWDVTIAHFLGVDHCGHRYGPNHESMKDKLLQMNDVIRNVTRLMQDDTILFVMGDHGMTRTGDHGGDSKDELEAGLFIYSPVQLTSHSQKKETSVSQTDFVPTLSLLLGLPIPFSNLGMVIPNLFSHCPWWDTNTNEVRRVYHRVKALRLNALQISKYLHTYQEIASDLPASTVRGLQDQIQRAENELKDLVPDIISGGNHDTVLRQFQNIENIYKTYAKTSKETCQGIWAKFDMKLVFTGIAIILEEQSACEDSFFNTPLSSVDKAFVNQRYAFSVICLTFMVYTVRQWLKFYGNLAGSDAGVITMRYALPVAAVCIGLFWALQAVPESALEAFTPWQQAVLAQIVYVVIGLALAIVFIRPLLIYNYPASMSPTSAILNQSDMTKVIPSLYNQLKVQLSSSPEDEKPPMVYGLGSVYCASQVALVSLVSLILVLLLGDGMAPSLTLAIIALYLCLELYSSVVTVNHCSEESSTIDDTTTDKATSPLFSGLIMLNLLSTTFFYGTGHQATIPSIRFESAYTGFYGNFNNMILPGFLIWLNTFAGPVLFILACPLLVTWPALKSFFSRWMMGAVQEYKGHDKWEGDFKLFNNGIQLRRNMFQVCCGLMVIASLKLFSAACAAALHRRHLMVWKIFAPRLVYEAAFFVTTSVCVLIAYLFVLRVDKALTKFVESLPAAKGEKRV</sequence>
<feature type="transmembrane region" description="Helical" evidence="13">
    <location>
        <begin position="663"/>
        <end position="684"/>
    </location>
</feature>
<dbReference type="InterPro" id="IPR017850">
    <property type="entry name" value="Alkaline_phosphatase_core_sf"/>
</dbReference>
<keyword evidence="10" id="KW-0325">Glycoprotein</keyword>
<comment type="similarity">
    <text evidence="3">Belongs to the PIGG/PIGN/PIGO family. PIGO subfamily.</text>
</comment>
<feature type="transmembrane region" description="Helical" evidence="13">
    <location>
        <begin position="857"/>
        <end position="878"/>
    </location>
</feature>
<evidence type="ECO:0000256" key="11">
    <source>
        <dbReference type="ARBA" id="ARBA00079084"/>
    </source>
</evidence>
<comment type="pathway">
    <text evidence="2">Glycolipid biosynthesis; glycosylphosphatidylinositol-anchor biosynthesis.</text>
</comment>
<dbReference type="Pfam" id="PF01663">
    <property type="entry name" value="Phosphodiest"/>
    <property type="match status" value="1"/>
</dbReference>
<dbReference type="GO" id="GO:0005789">
    <property type="term" value="C:endoplasmic reticulum membrane"/>
    <property type="evidence" value="ECO:0007669"/>
    <property type="project" value="UniProtKB-SubCell"/>
</dbReference>
<evidence type="ECO:0000256" key="2">
    <source>
        <dbReference type="ARBA" id="ARBA00004687"/>
    </source>
</evidence>
<feature type="transmembrane region" description="Helical" evidence="13">
    <location>
        <begin position="561"/>
        <end position="583"/>
    </location>
</feature>
<dbReference type="GO" id="GO:0006506">
    <property type="term" value="P:GPI anchor biosynthetic process"/>
    <property type="evidence" value="ECO:0007669"/>
    <property type="project" value="UniProtKB-KW"/>
</dbReference>
<feature type="transmembrane region" description="Helical" evidence="13">
    <location>
        <begin position="522"/>
        <end position="541"/>
    </location>
</feature>
<dbReference type="SUPFAM" id="SSF53649">
    <property type="entry name" value="Alkaline phosphatase-like"/>
    <property type="match status" value="1"/>
</dbReference>
<keyword evidence="5 15" id="KW-0808">Transferase</keyword>
<dbReference type="InterPro" id="IPR039524">
    <property type="entry name" value="PIGO/GPI13"/>
</dbReference>
<dbReference type="InterPro" id="IPR002591">
    <property type="entry name" value="Phosphodiest/P_Trfase"/>
</dbReference>
<dbReference type="InterPro" id="IPR037675">
    <property type="entry name" value="PIG-O_N"/>
</dbReference>
<gene>
    <name evidence="15" type="ORF">PoB_007123400</name>
</gene>
<evidence type="ECO:0000313" key="16">
    <source>
        <dbReference type="Proteomes" id="UP000735302"/>
    </source>
</evidence>
<name>A0AAV4DL08_9GAST</name>
<dbReference type="EMBL" id="BLXT01007982">
    <property type="protein sequence ID" value="GFO44729.1"/>
    <property type="molecule type" value="Genomic_DNA"/>
</dbReference>
<evidence type="ECO:0000256" key="5">
    <source>
        <dbReference type="ARBA" id="ARBA00022679"/>
    </source>
</evidence>
<dbReference type="Pfam" id="PF19316">
    <property type="entry name" value="PIGO_PIGG"/>
    <property type="match status" value="1"/>
</dbReference>
<dbReference type="PANTHER" id="PTHR23071">
    <property type="entry name" value="PHOSPHATIDYLINOSITOL GLYCAN"/>
    <property type="match status" value="1"/>
</dbReference>
<reference evidence="15 16" key="1">
    <citation type="journal article" date="2021" name="Elife">
        <title>Chloroplast acquisition without the gene transfer in kleptoplastic sea slugs, Plakobranchus ocellatus.</title>
        <authorList>
            <person name="Maeda T."/>
            <person name="Takahashi S."/>
            <person name="Yoshida T."/>
            <person name="Shimamura S."/>
            <person name="Takaki Y."/>
            <person name="Nagai Y."/>
            <person name="Toyoda A."/>
            <person name="Suzuki Y."/>
            <person name="Arimoto A."/>
            <person name="Ishii H."/>
            <person name="Satoh N."/>
            <person name="Nishiyama T."/>
            <person name="Hasebe M."/>
            <person name="Maruyama T."/>
            <person name="Minagawa J."/>
            <person name="Obokata J."/>
            <person name="Shigenobu S."/>
        </authorList>
    </citation>
    <scope>NUCLEOTIDE SEQUENCE [LARGE SCALE GENOMIC DNA]</scope>
</reference>
<evidence type="ECO:0000256" key="9">
    <source>
        <dbReference type="ARBA" id="ARBA00023136"/>
    </source>
</evidence>
<feature type="domain" description="GPI ethanolamine phosphate transferase 2 C-terminal" evidence="14">
    <location>
        <begin position="715"/>
        <end position="874"/>
    </location>
</feature>
<keyword evidence="16" id="KW-1185">Reference proteome</keyword>
<feature type="transmembrane region" description="Helical" evidence="13">
    <location>
        <begin position="492"/>
        <end position="510"/>
    </location>
</feature>
<evidence type="ECO:0000256" key="7">
    <source>
        <dbReference type="ARBA" id="ARBA00022824"/>
    </source>
</evidence>
<evidence type="ECO:0000256" key="3">
    <source>
        <dbReference type="ARBA" id="ARBA00008695"/>
    </source>
</evidence>
<evidence type="ECO:0000256" key="1">
    <source>
        <dbReference type="ARBA" id="ARBA00004477"/>
    </source>
</evidence>
<feature type="transmembrane region" description="Helical" evidence="13">
    <location>
        <begin position="705"/>
        <end position="723"/>
    </location>
</feature>
<proteinExistence type="inferred from homology"/>
<dbReference type="PANTHER" id="PTHR23071:SF1">
    <property type="entry name" value="GPI ETHANOLAMINE PHOSPHATE TRANSFERASE 3"/>
    <property type="match status" value="1"/>
</dbReference>
<dbReference type="GO" id="GO:0051377">
    <property type="term" value="F:mannose-ethanolamine phosphotransferase activity"/>
    <property type="evidence" value="ECO:0007669"/>
    <property type="project" value="InterPro"/>
</dbReference>
<dbReference type="Gene3D" id="3.40.720.10">
    <property type="entry name" value="Alkaline Phosphatase, subunit A"/>
    <property type="match status" value="1"/>
</dbReference>
<keyword evidence="7" id="KW-0256">Endoplasmic reticulum</keyword>
<feature type="transmembrane region" description="Helical" evidence="13">
    <location>
        <begin position="636"/>
        <end position="657"/>
    </location>
</feature>
<evidence type="ECO:0000256" key="6">
    <source>
        <dbReference type="ARBA" id="ARBA00022692"/>
    </source>
</evidence>
<keyword evidence="4" id="KW-0337">GPI-anchor biosynthesis</keyword>
<protein>
    <recommendedName>
        <fullName evidence="12">GPI ethanolamine phosphate transferase 3, catalytic subunit</fullName>
    </recommendedName>
    <alternativeName>
        <fullName evidence="11">Phosphatidylinositol-glycan biosynthesis class O protein</fullName>
    </alternativeName>
</protein>
<evidence type="ECO:0000256" key="13">
    <source>
        <dbReference type="SAM" id="Phobius"/>
    </source>
</evidence>
<dbReference type="AlphaFoldDB" id="A0AAV4DL08"/>
<dbReference type="InterPro" id="IPR045687">
    <property type="entry name" value="PIGG/GPI7_C"/>
</dbReference>
<dbReference type="Proteomes" id="UP000735302">
    <property type="component" value="Unassembled WGS sequence"/>
</dbReference>
<accession>A0AAV4DL08</accession>
<evidence type="ECO:0000259" key="14">
    <source>
        <dbReference type="Pfam" id="PF19316"/>
    </source>
</evidence>
<evidence type="ECO:0000256" key="10">
    <source>
        <dbReference type="ARBA" id="ARBA00023180"/>
    </source>
</evidence>
<keyword evidence="9 13" id="KW-0472">Membrane</keyword>
<evidence type="ECO:0000313" key="15">
    <source>
        <dbReference type="EMBL" id="GFO44729.1"/>
    </source>
</evidence>
<keyword evidence="8 13" id="KW-1133">Transmembrane helix</keyword>
<feature type="transmembrane region" description="Helical" evidence="13">
    <location>
        <begin position="754"/>
        <end position="780"/>
    </location>
</feature>
<dbReference type="FunFam" id="3.40.720.10:FF:000041">
    <property type="entry name" value="GPI ethanolamine phosphate transferase 3"/>
    <property type="match status" value="1"/>
</dbReference>
<evidence type="ECO:0000256" key="12">
    <source>
        <dbReference type="ARBA" id="ARBA00093602"/>
    </source>
</evidence>
<keyword evidence="6 13" id="KW-0812">Transmembrane</keyword>
<evidence type="ECO:0000256" key="8">
    <source>
        <dbReference type="ARBA" id="ARBA00022989"/>
    </source>
</evidence>
<organism evidence="15 16">
    <name type="scientific">Plakobranchus ocellatus</name>
    <dbReference type="NCBI Taxonomy" id="259542"/>
    <lineage>
        <taxon>Eukaryota</taxon>
        <taxon>Metazoa</taxon>
        <taxon>Spiralia</taxon>
        <taxon>Lophotrochozoa</taxon>
        <taxon>Mollusca</taxon>
        <taxon>Gastropoda</taxon>
        <taxon>Heterobranchia</taxon>
        <taxon>Euthyneura</taxon>
        <taxon>Panpulmonata</taxon>
        <taxon>Sacoglossa</taxon>
        <taxon>Placobranchoidea</taxon>
        <taxon>Plakobranchidae</taxon>
        <taxon>Plakobranchus</taxon>
    </lineage>
</organism>
<comment type="subcellular location">
    <subcellularLocation>
        <location evidence="1">Endoplasmic reticulum membrane</location>
        <topology evidence="1">Multi-pass membrane protein</topology>
    </subcellularLocation>
</comment>
<feature type="transmembrane region" description="Helical" evidence="13">
    <location>
        <begin position="818"/>
        <end position="842"/>
    </location>
</feature>
<comment type="caution">
    <text evidence="15">The sequence shown here is derived from an EMBL/GenBank/DDBJ whole genome shotgun (WGS) entry which is preliminary data.</text>
</comment>
<dbReference type="CDD" id="cd16023">
    <property type="entry name" value="GPI_EPT_3"/>
    <property type="match status" value="1"/>
</dbReference>